<accession>A0A7K2ILU4</accession>
<dbReference type="SUPFAM" id="SSF53474">
    <property type="entry name" value="alpha/beta-Hydrolases"/>
    <property type="match status" value="1"/>
</dbReference>
<evidence type="ECO:0000256" key="5">
    <source>
        <dbReference type="SAM" id="SignalP"/>
    </source>
</evidence>
<feature type="signal peptide" evidence="5">
    <location>
        <begin position="1"/>
        <end position="31"/>
    </location>
</feature>
<dbReference type="InterPro" id="IPR029058">
    <property type="entry name" value="AB_hydrolase_fold"/>
</dbReference>
<dbReference type="AlphaFoldDB" id="A0A7K2ILU4"/>
<keyword evidence="1 6" id="KW-0378">Hydrolase</keyword>
<dbReference type="Gene3D" id="3.40.50.1820">
    <property type="entry name" value="alpha/beta hydrolase"/>
    <property type="match status" value="1"/>
</dbReference>
<dbReference type="EMBL" id="WWHY01000001">
    <property type="protein sequence ID" value="MYR30846.1"/>
    <property type="molecule type" value="Genomic_DNA"/>
</dbReference>
<name>A0A7K2ILU4_9ACTN</name>
<gene>
    <name evidence="6" type="ORF">GTW20_00835</name>
</gene>
<evidence type="ECO:0000313" key="6">
    <source>
        <dbReference type="EMBL" id="MYR30846.1"/>
    </source>
</evidence>
<sequence length="396" mass="42580">MRDHRRPRTTAIPIGALALTLSLTTAGTAAADPLEPGDERPAPPPPSLPAPTGDLAVGTTALHLVDDTREDPWLGGDRELMVTLWYPTPEDTGERAPYMTRAEAEASLEALGIEGLPPETLTDVGTHAVPEAPPVTVDGGLPLVLYSPGSGVSRVWATGLAEELASQGFAVAGIDHRNEASPVEFPDGLVEECTGCLSQEWESGALTRSADVSFLLDSFERGAAREWAPILDTDRVGMIGHSWGGAAVAQSLLDEERVAAGLNLDGPYYTAQLEGEIDRPLALLANDQGRPWEGWDERWAGQTGWRQWIRITDSGHSNVLDKGVFMDELGLRDLLTPEQWRAQFGDLDPARGVSLIREYSTALFAHHLRGEERPLLEDPEAVHPELVVVASGTPAP</sequence>
<comment type="caution">
    <text evidence="6">The sequence shown here is derived from an EMBL/GenBank/DDBJ whole genome shotgun (WGS) entry which is preliminary data.</text>
</comment>
<dbReference type="PANTHER" id="PTHR10272:SF0">
    <property type="entry name" value="PLATELET-ACTIVATING FACTOR ACETYLHYDROLASE"/>
    <property type="match status" value="1"/>
</dbReference>
<protein>
    <submittedName>
        <fullName evidence="6">Acetylhydrolase</fullName>
    </submittedName>
</protein>
<organism evidence="6 7">
    <name type="scientific">Nocardiopsis alba</name>
    <dbReference type="NCBI Taxonomy" id="53437"/>
    <lineage>
        <taxon>Bacteria</taxon>
        <taxon>Bacillati</taxon>
        <taxon>Actinomycetota</taxon>
        <taxon>Actinomycetes</taxon>
        <taxon>Streptosporangiales</taxon>
        <taxon>Nocardiopsidaceae</taxon>
        <taxon>Nocardiopsis</taxon>
    </lineage>
</organism>
<dbReference type="Pfam" id="PF03403">
    <property type="entry name" value="PAF-AH_p_II"/>
    <property type="match status" value="1"/>
</dbReference>
<evidence type="ECO:0000256" key="3">
    <source>
        <dbReference type="ARBA" id="ARBA00023098"/>
    </source>
</evidence>
<dbReference type="GO" id="GO:0016042">
    <property type="term" value="P:lipid catabolic process"/>
    <property type="evidence" value="ECO:0007669"/>
    <property type="project" value="UniProtKB-KW"/>
</dbReference>
<reference evidence="6 7" key="1">
    <citation type="journal article" date="2019" name="Nat. Commun.">
        <title>The antimicrobial potential of Streptomyces from insect microbiomes.</title>
        <authorList>
            <person name="Chevrette M.G."/>
            <person name="Carlson C.M."/>
            <person name="Ortega H.E."/>
            <person name="Thomas C."/>
            <person name="Ananiev G.E."/>
            <person name="Barns K.J."/>
            <person name="Book A.J."/>
            <person name="Cagnazzo J."/>
            <person name="Carlos C."/>
            <person name="Flanigan W."/>
            <person name="Grubbs K.J."/>
            <person name="Horn H.A."/>
            <person name="Hoffmann F.M."/>
            <person name="Klassen J.L."/>
            <person name="Knack J.J."/>
            <person name="Lewin G.R."/>
            <person name="McDonald B.R."/>
            <person name="Muller L."/>
            <person name="Melo W.G.P."/>
            <person name="Pinto-Tomas A.A."/>
            <person name="Schmitz A."/>
            <person name="Wendt-Pienkowski E."/>
            <person name="Wildman S."/>
            <person name="Zhao M."/>
            <person name="Zhang F."/>
            <person name="Bugni T.S."/>
            <person name="Andes D.R."/>
            <person name="Pupo M.T."/>
            <person name="Currie C.R."/>
        </authorList>
    </citation>
    <scope>NUCLEOTIDE SEQUENCE [LARGE SCALE GENOMIC DNA]</scope>
    <source>
        <strain evidence="6 7">SID5840</strain>
    </source>
</reference>
<proteinExistence type="predicted"/>
<dbReference type="RefSeq" id="WP_161110023.1">
    <property type="nucleotide sequence ID" value="NZ_WWHY01000001.1"/>
</dbReference>
<keyword evidence="5" id="KW-0732">Signal</keyword>
<dbReference type="GO" id="GO:0003847">
    <property type="term" value="F:1-alkyl-2-acetylglycerophosphocholine esterase activity"/>
    <property type="evidence" value="ECO:0007669"/>
    <property type="project" value="TreeGrafter"/>
</dbReference>
<dbReference type="PANTHER" id="PTHR10272">
    <property type="entry name" value="PLATELET-ACTIVATING FACTOR ACETYLHYDROLASE"/>
    <property type="match status" value="1"/>
</dbReference>
<keyword evidence="2" id="KW-0442">Lipid degradation</keyword>
<evidence type="ECO:0000256" key="4">
    <source>
        <dbReference type="SAM" id="MobiDB-lite"/>
    </source>
</evidence>
<dbReference type="Proteomes" id="UP000467124">
    <property type="component" value="Unassembled WGS sequence"/>
</dbReference>
<evidence type="ECO:0000256" key="2">
    <source>
        <dbReference type="ARBA" id="ARBA00022963"/>
    </source>
</evidence>
<evidence type="ECO:0000256" key="1">
    <source>
        <dbReference type="ARBA" id="ARBA00022801"/>
    </source>
</evidence>
<feature type="region of interest" description="Disordered" evidence="4">
    <location>
        <begin position="29"/>
        <end position="55"/>
    </location>
</feature>
<feature type="chain" id="PRO_5029788455" evidence="5">
    <location>
        <begin position="32"/>
        <end position="396"/>
    </location>
</feature>
<keyword evidence="3" id="KW-0443">Lipid metabolism</keyword>
<evidence type="ECO:0000313" key="7">
    <source>
        <dbReference type="Proteomes" id="UP000467124"/>
    </source>
</evidence>